<evidence type="ECO:0000313" key="2">
    <source>
        <dbReference type="Proteomes" id="UP001145114"/>
    </source>
</evidence>
<dbReference type="EMBL" id="JAMZIH010000223">
    <property type="protein sequence ID" value="KAJ1679704.1"/>
    <property type="molecule type" value="Genomic_DNA"/>
</dbReference>
<sequence length="1745" mass="192508">MTDATYALQLVQSQPVPLLSVDTGIGGPSSQWLRIEVFADDGDAACTPAVCDLMSAGQAILTPLVWGYWNTLTDAPIYAHKALTLHTDQFLRSCLNAIDLAPRTSGSGDEAWQGIVETVSHLLCYVSALVESFATAEIGRELQSDGVGDWMGRTMSEFARIVANVTSAWLSPGSDDALCGIGEDLLRWWQPLETGGGLGRELLVRCHDLISGASASSDSFGVQTWLLARAIKLFDSVIPASTHRSALPCTDSLDDAEFSLLTAQAATTVSLLMLVASIPASPIDPSTKIAAYWDWLNSRKSALKADLVSHRLIERYRAGNFSDETSSTRKKITEAIDETDRQMAKAQLQIVYRPLLSDAATTTNAGVNDAYSFRSLWQEARRLIETGGPLDPRRLEEIFSAMRSLHDSAGSCGKGPALVEKRSQTLQSHLVQVERRLRVHYFDGFRDVAQVWLVWISRIREGLRRCAFAARRRCVFDSDITRRVYSTVSCWLPSYPLALAVARGTDGSADHNNSSSSNEWRELTDPRTLVAIKHALLSGRDARAAGASRGMSLYSRLLVLLLDHTRYLAAVTGYLDCDVLASMEGILAEVHNVWQWAESERKKKEAEANSLYKIREHENEDLDDAKIAERELNALFPSFDDDFQLTTGDAVDELNDVYPGKVQGERESQDSAATGRTVSGFDDGALRRLVELHGAILARFSTNSCQPLGLDSDSDSDHHDQKPQPQPQLTETGIATHSWRAQQILALTKQSQKIASLIFRSINKQSWSTPSAGTDNLTYDVPVGSPVDSRLGVSHAVALAIQHLESTQQPTLHGDTAPPGQLSEVDATSKKARVRASERPYNFYRDPNVVEAAKVPDALGPLNSRISQLLAAWPDHPVLLQIRELIDRILSFPAATSSVAKLLTGFEMLFQKASLDWQAYASRDVSIKDELARVSSQIIHWRQLELNTWPHLLRAQEVEAEQSVDKWWFHLYSSLVAPFPSAGGEVTEVGDGGQQALAPESAVRLVDQFLQMCPVGEFAVRLGMLSSFHSHLLIRESVHPDIAQQQLAFTLDNCIRHYTQFLPVLAAHLSQHRAPIARDLAEFVKISTWRDVNPAALRESAQKTHRHLSKHIRRWKAVLSQPVNQIIEADIVQYISVAAESDRWTADPHSICGSDSQDKRKKKRRQRKGKGKSNGMPRDSQRDGSNGGGFRSVSLVIYDVAATAATVPDRIAQQANCWASDRSGAESTLREFDKVFEVIQRRCQQEPELGQPISWQLYRVISDNGPTESDGGPHAGIRQYTDRLVQLGIDVMQIINRFQTMQLPSEIANKADLMLVAKHKEGDCNGSNNDAKAKVAAKPKKGKRVVTLKGLPNDDENGGSDNHKEITEEEAREAQKVAVRNFWAHQRQIKQKTITDLLKELKRLGLNPRFSPRNTLALSKSDPALSADKHSKAESDKDIGHLLLPTLAIHDWIQVTRHLAPVDAPTGFFHDGIGEATRLYRMSDRAFYEAHLLYQRLRAEAISPSPASPVDLTPDQIERVVGTMSHALHLLTEERKSGVEAMSQALRWMKLALMWQDSRYNDNDDGNASEPADRQPADSELGGAARLVAVKRLVDHAEELLTEIAVSVNTTCRAVDPSNVNGEKRRWLDQHLFPVVETLRALKKRISGVVARMVLAPRSALAGGLAGKGGTASTLDLVLTGRNFPVISSIHADFVQAMARVGKLVADTRGLSADRDSQMMAPWVGDTLMAFVNQALALAGTRHSP</sequence>
<accession>A0ACC1I0P1</accession>
<gene>
    <name evidence="1" type="primary">MDN1_2</name>
    <name evidence="1" type="ORF">EV182_001501</name>
</gene>
<comment type="caution">
    <text evidence="1">The sequence shown here is derived from an EMBL/GenBank/DDBJ whole genome shotgun (WGS) entry which is preliminary data.</text>
</comment>
<feature type="non-terminal residue" evidence="1">
    <location>
        <position position="1745"/>
    </location>
</feature>
<reference evidence="1" key="1">
    <citation type="submission" date="2022-06" db="EMBL/GenBank/DDBJ databases">
        <title>Phylogenomic reconstructions and comparative analyses of Kickxellomycotina fungi.</title>
        <authorList>
            <person name="Reynolds N.K."/>
            <person name="Stajich J.E."/>
            <person name="Barry K."/>
            <person name="Grigoriev I.V."/>
            <person name="Crous P."/>
            <person name="Smith M.E."/>
        </authorList>
    </citation>
    <scope>NUCLEOTIDE SEQUENCE</scope>
    <source>
        <strain evidence="1">RSA 2271</strain>
    </source>
</reference>
<organism evidence="1 2">
    <name type="scientific">Spiromyces aspiralis</name>
    <dbReference type="NCBI Taxonomy" id="68401"/>
    <lineage>
        <taxon>Eukaryota</taxon>
        <taxon>Fungi</taxon>
        <taxon>Fungi incertae sedis</taxon>
        <taxon>Zoopagomycota</taxon>
        <taxon>Kickxellomycotina</taxon>
        <taxon>Kickxellomycetes</taxon>
        <taxon>Kickxellales</taxon>
        <taxon>Kickxellaceae</taxon>
        <taxon>Spiromyces</taxon>
    </lineage>
</organism>
<protein>
    <submittedName>
        <fullName evidence="1">AAA ATPase midasin</fullName>
    </submittedName>
</protein>
<proteinExistence type="predicted"/>
<keyword evidence="2" id="KW-1185">Reference proteome</keyword>
<evidence type="ECO:0000313" key="1">
    <source>
        <dbReference type="EMBL" id="KAJ1679704.1"/>
    </source>
</evidence>
<dbReference type="Proteomes" id="UP001145114">
    <property type="component" value="Unassembled WGS sequence"/>
</dbReference>
<name>A0ACC1I0P1_9FUNG</name>